<gene>
    <name evidence="4" type="ORF">NBRC116591_19440</name>
</gene>
<keyword evidence="2" id="KW-0479">Metal-binding</keyword>
<reference evidence="4 5" key="1">
    <citation type="submission" date="2024-04" db="EMBL/GenBank/DDBJ databases">
        <title>Draft genome sequence of Sessilibacter corallicola NBRC 116591.</title>
        <authorList>
            <person name="Miyakawa T."/>
            <person name="Kusuya Y."/>
            <person name="Miura T."/>
        </authorList>
    </citation>
    <scope>NUCLEOTIDE SEQUENCE [LARGE SCALE GENOMIC DNA]</scope>
    <source>
        <strain evidence="4 5">KU-00831-HH</strain>
    </source>
</reference>
<dbReference type="RefSeq" id="WP_353302800.1">
    <property type="nucleotide sequence ID" value="NZ_BAABWN010000006.1"/>
</dbReference>
<dbReference type="SUPFAM" id="SSF56529">
    <property type="entry name" value="FAH"/>
    <property type="match status" value="1"/>
</dbReference>
<proteinExistence type="inferred from homology"/>
<evidence type="ECO:0000313" key="4">
    <source>
        <dbReference type="EMBL" id="GAA6168133.1"/>
    </source>
</evidence>
<sequence>MPIKIIRYKNKATDYVGWAIFEGGIYSIDCECESTQSFLNTGLPVAHKMINDLSIYEKNLISESDIDILSPITAPCRILCQGSNYPQSRIETGMNPNDKSFNTLFHKSDASISSPNAEIISPSHVRLLDYEVELGIVIGTDIHKETTVTKDNIHKFVAGIVLAHDVTARDIQIPQGQYFKGKSYRTFCPLGPYLCILEKDEFNYIDNLELKLFVNGELRQADNSKNLIYSPSETISELSQVTNLTAGDLLLTGSPGGGALKVPSGAIVKMLGLLPDKLKWKMFINKQKANGKYLKHGDEVISSISSADGYIDLGTQRNRVRFD</sequence>
<dbReference type="PANTHER" id="PTHR42796:SF4">
    <property type="entry name" value="FUMARYLACETOACETATE HYDROLASE DOMAIN-CONTAINING PROTEIN 2A"/>
    <property type="match status" value="1"/>
</dbReference>
<evidence type="ECO:0000259" key="3">
    <source>
        <dbReference type="Pfam" id="PF01557"/>
    </source>
</evidence>
<comment type="caution">
    <text evidence="4">The sequence shown here is derived from an EMBL/GenBank/DDBJ whole genome shotgun (WGS) entry which is preliminary data.</text>
</comment>
<accession>A0ABQ0A909</accession>
<dbReference type="Pfam" id="PF01557">
    <property type="entry name" value="FAA_hydrolase"/>
    <property type="match status" value="1"/>
</dbReference>
<dbReference type="InterPro" id="IPR051121">
    <property type="entry name" value="FAH"/>
</dbReference>
<keyword evidence="4" id="KW-0378">Hydrolase</keyword>
<evidence type="ECO:0000256" key="2">
    <source>
        <dbReference type="ARBA" id="ARBA00022723"/>
    </source>
</evidence>
<dbReference type="EMBL" id="BAABWN010000006">
    <property type="protein sequence ID" value="GAA6168133.1"/>
    <property type="molecule type" value="Genomic_DNA"/>
</dbReference>
<evidence type="ECO:0000313" key="5">
    <source>
        <dbReference type="Proteomes" id="UP001465153"/>
    </source>
</evidence>
<comment type="similarity">
    <text evidence="1">Belongs to the FAH family.</text>
</comment>
<dbReference type="PANTHER" id="PTHR42796">
    <property type="entry name" value="FUMARYLACETOACETATE HYDROLASE DOMAIN-CONTAINING PROTEIN 2A-RELATED"/>
    <property type="match status" value="1"/>
</dbReference>
<keyword evidence="5" id="KW-1185">Reference proteome</keyword>
<name>A0ABQ0A909_9GAMM</name>
<dbReference type="Proteomes" id="UP001465153">
    <property type="component" value="Unassembled WGS sequence"/>
</dbReference>
<protein>
    <submittedName>
        <fullName evidence="4">Fumarylacetoacetate hydrolase family protein</fullName>
    </submittedName>
</protein>
<dbReference type="InterPro" id="IPR036663">
    <property type="entry name" value="Fumarylacetoacetase_C_sf"/>
</dbReference>
<organism evidence="4 5">
    <name type="scientific">Sessilibacter corallicola</name>
    <dbReference type="NCBI Taxonomy" id="2904075"/>
    <lineage>
        <taxon>Bacteria</taxon>
        <taxon>Pseudomonadati</taxon>
        <taxon>Pseudomonadota</taxon>
        <taxon>Gammaproteobacteria</taxon>
        <taxon>Cellvibrionales</taxon>
        <taxon>Cellvibrionaceae</taxon>
        <taxon>Sessilibacter</taxon>
    </lineage>
</organism>
<evidence type="ECO:0000256" key="1">
    <source>
        <dbReference type="ARBA" id="ARBA00010211"/>
    </source>
</evidence>
<dbReference type="GO" id="GO:0016787">
    <property type="term" value="F:hydrolase activity"/>
    <property type="evidence" value="ECO:0007669"/>
    <property type="project" value="UniProtKB-KW"/>
</dbReference>
<dbReference type="Gene3D" id="3.90.850.10">
    <property type="entry name" value="Fumarylacetoacetase-like, C-terminal domain"/>
    <property type="match status" value="1"/>
</dbReference>
<dbReference type="InterPro" id="IPR011234">
    <property type="entry name" value="Fumarylacetoacetase-like_C"/>
</dbReference>
<feature type="domain" description="Fumarylacetoacetase-like C-terminal" evidence="3">
    <location>
        <begin position="78"/>
        <end position="321"/>
    </location>
</feature>